<dbReference type="EnsemblMetazoa" id="GAUT023201-RA">
    <property type="protein sequence ID" value="GAUT023201-PA"/>
    <property type="gene ID" value="GAUT023201"/>
</dbReference>
<organism evidence="2 3">
    <name type="scientific">Glossina austeni</name>
    <name type="common">Savannah tsetse fly</name>
    <dbReference type="NCBI Taxonomy" id="7395"/>
    <lineage>
        <taxon>Eukaryota</taxon>
        <taxon>Metazoa</taxon>
        <taxon>Ecdysozoa</taxon>
        <taxon>Arthropoda</taxon>
        <taxon>Hexapoda</taxon>
        <taxon>Insecta</taxon>
        <taxon>Pterygota</taxon>
        <taxon>Neoptera</taxon>
        <taxon>Endopterygota</taxon>
        <taxon>Diptera</taxon>
        <taxon>Brachycera</taxon>
        <taxon>Muscomorpha</taxon>
        <taxon>Hippoboscoidea</taxon>
        <taxon>Glossinidae</taxon>
        <taxon>Glossina</taxon>
    </lineage>
</organism>
<dbReference type="AlphaFoldDB" id="A0A1A9V1Y5"/>
<keyword evidence="3" id="KW-1185">Reference proteome</keyword>
<keyword evidence="1" id="KW-0472">Membrane</keyword>
<keyword evidence="1" id="KW-0812">Transmembrane</keyword>
<name>A0A1A9V1Y5_GLOAU</name>
<feature type="transmembrane region" description="Helical" evidence="1">
    <location>
        <begin position="76"/>
        <end position="99"/>
    </location>
</feature>
<evidence type="ECO:0000313" key="3">
    <source>
        <dbReference type="Proteomes" id="UP000078200"/>
    </source>
</evidence>
<dbReference type="Proteomes" id="UP000078200">
    <property type="component" value="Unassembled WGS sequence"/>
</dbReference>
<reference evidence="2" key="1">
    <citation type="submission" date="2020-05" db="UniProtKB">
        <authorList>
            <consortium name="EnsemblMetazoa"/>
        </authorList>
    </citation>
    <scope>IDENTIFICATION</scope>
    <source>
        <strain evidence="2">TTRI</strain>
    </source>
</reference>
<protein>
    <submittedName>
        <fullName evidence="2">Uncharacterized protein</fullName>
    </submittedName>
</protein>
<sequence>MPPPLFGFGTGLALKLLCEDAYNRSEVKKSSCIKSSRLSTRSRSVLPLPPLSLPPAPRSLPRSLLASPRVFRTSTLALRLAAAATAAATAAAAALALPTLGDRSPLVKPNAAAAADCKLALLLAAATAAAAAAAAAAAELRSLRLLLLRIKHDFAFYLQLFIEILSHHFYRKLLVAPGNMLPLVCKLIMMYCDIVRFNEISKHATGSGI</sequence>
<feature type="transmembrane region" description="Helical" evidence="1">
    <location>
        <begin position="119"/>
        <end position="140"/>
    </location>
</feature>
<keyword evidence="1" id="KW-1133">Transmembrane helix</keyword>
<dbReference type="VEuPathDB" id="VectorBase:GAUT023201"/>
<evidence type="ECO:0000313" key="2">
    <source>
        <dbReference type="EnsemblMetazoa" id="GAUT023201-PA"/>
    </source>
</evidence>
<proteinExistence type="predicted"/>
<evidence type="ECO:0000256" key="1">
    <source>
        <dbReference type="SAM" id="Phobius"/>
    </source>
</evidence>
<accession>A0A1A9V1Y5</accession>